<dbReference type="InterPro" id="IPR007421">
    <property type="entry name" value="Schlafen_AlbA_2_dom"/>
</dbReference>
<dbReference type="Pfam" id="PF13749">
    <property type="entry name" value="HATPase_c_4"/>
    <property type="match status" value="1"/>
</dbReference>
<evidence type="ECO:0000313" key="2">
    <source>
        <dbReference type="EMBL" id="RMX00794.1"/>
    </source>
</evidence>
<sequence length="403" mass="44479">MFYTDEQLLELVTAPESPTLERKQSFTDKNKDKICRTLCAFANDLAGLGQPGVVLLGVADDGSVTGVDANDALLQKIDQIRAEGKIQPLPSLMMRKLPWQGKTLVAIMVQPSSLPPVAFDGRIWVRLSASTQQASQEDERLLAERRRTRAGRSFDSEGVPAASLQDLNQIYFLSTYLPQAVAPDVLEANGRSLQERLMTTHMATADAQQPVPTVAGLLTTGLSPQDWLAGAYVQFIRYAGTEHGGAVMDEKRITGNLEDVINGTEAIFKAHIQTTIDITGQDRERRQPDYPLPALQQLFRNAILHRNYEGTNTPVRVYWFDDRIEIASPGGPYGTVTAQNFGQPYATDYRNPIVAGVLFNLKYVQKFGFGIQNARKLLAENGNPAPEFEIGQTMVVVTVRKVT</sequence>
<dbReference type="InterPro" id="IPR038475">
    <property type="entry name" value="RecG_C_sf"/>
</dbReference>
<dbReference type="PANTHER" id="PTHR30595">
    <property type="entry name" value="GLPR-RELATED TRANSCRIPTIONAL REPRESSOR"/>
    <property type="match status" value="1"/>
</dbReference>
<dbReference type="Proteomes" id="UP000267521">
    <property type="component" value="Unassembled WGS sequence"/>
</dbReference>
<evidence type="ECO:0000313" key="3">
    <source>
        <dbReference type="Proteomes" id="UP000267521"/>
    </source>
</evidence>
<dbReference type="Gene3D" id="3.30.950.30">
    <property type="entry name" value="Schlafen, AAA domain"/>
    <property type="match status" value="1"/>
</dbReference>
<reference evidence="2 3" key="1">
    <citation type="submission" date="2018-10" db="EMBL/GenBank/DDBJ databases">
        <title>Comamonadaceae CDC group NO-1 genome sequencing and assembly.</title>
        <authorList>
            <person name="Bernier A.-M."/>
            <person name="Bernard K."/>
        </authorList>
    </citation>
    <scope>NUCLEOTIDE SEQUENCE [LARGE SCALE GENOMIC DNA]</scope>
    <source>
        <strain evidence="2 3">NML970147</strain>
    </source>
</reference>
<dbReference type="RefSeq" id="WP_122237474.1">
    <property type="nucleotide sequence ID" value="NZ_RDQM01000002.1"/>
</dbReference>
<dbReference type="EMBL" id="RDQM01000002">
    <property type="protein sequence ID" value="RMX00794.1"/>
    <property type="molecule type" value="Genomic_DNA"/>
</dbReference>
<accession>A0A3M6QCE8</accession>
<dbReference type="Pfam" id="PF04326">
    <property type="entry name" value="SLFN_AlbA_2"/>
    <property type="match status" value="1"/>
</dbReference>
<evidence type="ECO:0000259" key="1">
    <source>
        <dbReference type="Pfam" id="PF04326"/>
    </source>
</evidence>
<name>A0A3M6QCE8_9BURK</name>
<dbReference type="InterPro" id="IPR038461">
    <property type="entry name" value="Schlafen_AlbA_2_dom_sf"/>
</dbReference>
<comment type="caution">
    <text evidence="2">The sequence shown here is derived from an EMBL/GenBank/DDBJ whole genome shotgun (WGS) entry which is preliminary data.</text>
</comment>
<dbReference type="Gene3D" id="3.30.565.60">
    <property type="match status" value="1"/>
</dbReference>
<feature type="domain" description="Schlafen AlbA-2" evidence="1">
    <location>
        <begin position="16"/>
        <end position="134"/>
    </location>
</feature>
<gene>
    <name evidence="2" type="ORF">EBQ26_01650</name>
</gene>
<dbReference type="PANTHER" id="PTHR30595:SF6">
    <property type="entry name" value="SCHLAFEN ALBA-2 DOMAIN-CONTAINING PROTEIN"/>
    <property type="match status" value="1"/>
</dbReference>
<organism evidence="2 3">
    <name type="scientific">Allofranklinella schreckenbergeri</name>
    <dbReference type="NCBI Taxonomy" id="1076744"/>
    <lineage>
        <taxon>Bacteria</taxon>
        <taxon>Pseudomonadati</taxon>
        <taxon>Pseudomonadota</taxon>
        <taxon>Betaproteobacteria</taxon>
        <taxon>Burkholderiales</taxon>
        <taxon>Comamonadaceae</taxon>
        <taxon>Allofranklinella</taxon>
    </lineage>
</organism>
<proteinExistence type="predicted"/>
<dbReference type="AlphaFoldDB" id="A0A3M6QCE8"/>
<protein>
    <submittedName>
        <fullName evidence="2">Transcriptional regulator</fullName>
    </submittedName>
</protein>